<dbReference type="SMART" id="SM00729">
    <property type="entry name" value="Elp3"/>
    <property type="match status" value="1"/>
</dbReference>
<comment type="caution">
    <text evidence="7">The sequence shown here is derived from an EMBL/GenBank/DDBJ whole genome shotgun (WGS) entry which is preliminary data.</text>
</comment>
<dbReference type="InterPro" id="IPR058240">
    <property type="entry name" value="rSAM_sf"/>
</dbReference>
<keyword evidence="4" id="KW-0408">Iron</keyword>
<reference evidence="7 8" key="1">
    <citation type="submission" date="2024-06" db="EMBL/GenBank/DDBJ databases">
        <title>The Natural Products Discovery Center: Release of the First 8490 Sequenced Strains for Exploring Actinobacteria Biosynthetic Diversity.</title>
        <authorList>
            <person name="Kalkreuter E."/>
            <person name="Kautsar S.A."/>
            <person name="Yang D."/>
            <person name="Bader C.D."/>
            <person name="Teijaro C.N."/>
            <person name="Fluegel L."/>
            <person name="Davis C.M."/>
            <person name="Simpson J.R."/>
            <person name="Lauterbach L."/>
            <person name="Steele A.D."/>
            <person name="Gui C."/>
            <person name="Meng S."/>
            <person name="Li G."/>
            <person name="Viehrig K."/>
            <person name="Ye F."/>
            <person name="Su P."/>
            <person name="Kiefer A.F."/>
            <person name="Nichols A."/>
            <person name="Cepeda A.J."/>
            <person name="Yan W."/>
            <person name="Fan B."/>
            <person name="Jiang Y."/>
            <person name="Adhikari A."/>
            <person name="Zheng C.-J."/>
            <person name="Schuster L."/>
            <person name="Cowan T.M."/>
            <person name="Smanski M.J."/>
            <person name="Chevrette M.G."/>
            <person name="De Carvalho L.P.S."/>
            <person name="Shen B."/>
        </authorList>
    </citation>
    <scope>NUCLEOTIDE SEQUENCE [LARGE SCALE GENOMIC DNA]</scope>
    <source>
        <strain evidence="7 8">NPDC052347</strain>
    </source>
</reference>
<keyword evidence="3" id="KW-0479">Metal-binding</keyword>
<dbReference type="InterPro" id="IPR007197">
    <property type="entry name" value="rSAM"/>
</dbReference>
<dbReference type="InterPro" id="IPR023984">
    <property type="entry name" value="rSAM_ocin_1"/>
</dbReference>
<dbReference type="RefSeq" id="WP_109280138.1">
    <property type="nucleotide sequence ID" value="NZ_JBFAUK010000023.1"/>
</dbReference>
<evidence type="ECO:0000256" key="2">
    <source>
        <dbReference type="ARBA" id="ARBA00022691"/>
    </source>
</evidence>
<dbReference type="SFLD" id="SFLDF00324">
    <property type="entry name" value="bacteriocin_maturation"/>
    <property type="match status" value="1"/>
</dbReference>
<accession>A0ABV3K3J9</accession>
<dbReference type="SUPFAM" id="SSF102114">
    <property type="entry name" value="Radical SAM enzymes"/>
    <property type="match status" value="1"/>
</dbReference>
<evidence type="ECO:0000256" key="5">
    <source>
        <dbReference type="ARBA" id="ARBA00023014"/>
    </source>
</evidence>
<evidence type="ECO:0000256" key="3">
    <source>
        <dbReference type="ARBA" id="ARBA00022723"/>
    </source>
</evidence>
<proteinExistence type="predicted"/>
<dbReference type="PROSITE" id="PS51332">
    <property type="entry name" value="B12_BINDING"/>
    <property type="match status" value="1"/>
</dbReference>
<dbReference type="NCBIfam" id="TIGR03975">
    <property type="entry name" value="rSAM_ocin_1"/>
    <property type="match status" value="1"/>
</dbReference>
<evidence type="ECO:0000313" key="8">
    <source>
        <dbReference type="Proteomes" id="UP001552594"/>
    </source>
</evidence>
<keyword evidence="5" id="KW-0411">Iron-sulfur</keyword>
<dbReference type="SFLD" id="SFLDG01082">
    <property type="entry name" value="B12-binding_domain_containing"/>
    <property type="match status" value="1"/>
</dbReference>
<dbReference type="PANTHER" id="PTHR43409">
    <property type="entry name" value="ANAEROBIC MAGNESIUM-PROTOPORPHYRIN IX MONOMETHYL ESTER CYCLASE-RELATED"/>
    <property type="match status" value="1"/>
</dbReference>
<gene>
    <name evidence="7" type="ORF">AB0L16_25390</name>
</gene>
<protein>
    <submittedName>
        <fullName evidence="7">RiPP maturation radical SAM C-methyltransferase</fullName>
    </submittedName>
</protein>
<organism evidence="7 8">
    <name type="scientific">Streptomyces orinoci</name>
    <name type="common">Streptoverticillium orinoci</name>
    <dbReference type="NCBI Taxonomy" id="67339"/>
    <lineage>
        <taxon>Bacteria</taxon>
        <taxon>Bacillati</taxon>
        <taxon>Actinomycetota</taxon>
        <taxon>Actinomycetes</taxon>
        <taxon>Kitasatosporales</taxon>
        <taxon>Streptomycetaceae</taxon>
        <taxon>Streptomyces</taxon>
    </lineage>
</organism>
<evidence type="ECO:0000259" key="6">
    <source>
        <dbReference type="PROSITE" id="PS51332"/>
    </source>
</evidence>
<dbReference type="Proteomes" id="UP001552594">
    <property type="component" value="Unassembled WGS sequence"/>
</dbReference>
<evidence type="ECO:0000256" key="1">
    <source>
        <dbReference type="ARBA" id="ARBA00001966"/>
    </source>
</evidence>
<keyword evidence="8" id="KW-1185">Reference proteome</keyword>
<dbReference type="InterPro" id="IPR006158">
    <property type="entry name" value="Cobalamin-bd"/>
</dbReference>
<name>A0ABV3K3J9_STRON</name>
<dbReference type="InterPro" id="IPR051198">
    <property type="entry name" value="BchE-like"/>
</dbReference>
<dbReference type="EMBL" id="JBFAUK010000023">
    <property type="protein sequence ID" value="MEV5509731.1"/>
    <property type="molecule type" value="Genomic_DNA"/>
</dbReference>
<dbReference type="SFLD" id="SFLDS00029">
    <property type="entry name" value="Radical_SAM"/>
    <property type="match status" value="1"/>
</dbReference>
<keyword evidence="2" id="KW-0949">S-adenosyl-L-methionine</keyword>
<evidence type="ECO:0000313" key="7">
    <source>
        <dbReference type="EMBL" id="MEV5509731.1"/>
    </source>
</evidence>
<comment type="cofactor">
    <cofactor evidence="1">
        <name>[4Fe-4S] cluster</name>
        <dbReference type="ChEBI" id="CHEBI:49883"/>
    </cofactor>
</comment>
<feature type="domain" description="B12-binding" evidence="6">
    <location>
        <begin position="72"/>
        <end position="213"/>
    </location>
</feature>
<dbReference type="InterPro" id="IPR006638">
    <property type="entry name" value="Elp3/MiaA/NifB-like_rSAM"/>
</dbReference>
<dbReference type="PANTHER" id="PTHR43409:SF7">
    <property type="entry name" value="BLL1977 PROTEIN"/>
    <property type="match status" value="1"/>
</dbReference>
<dbReference type="Pfam" id="PF04055">
    <property type="entry name" value="Radical_SAM"/>
    <property type="match status" value="1"/>
</dbReference>
<sequence>MRLVLVAPPWNSLYRPSIQIATLAAAGGQTTCEYAYLDWCEFAIQALDWDPARFVPVYDTIGEELYGLGVGDWIFGGALPPAEGTEESAVRAEYAAFLRGRGVAAELVSCVLALREAAVRFTAAFADQLVATGARGFGFTTSFSQLVPALALARAVKERAPDRYVFLGGANCDRPMGEAVMRAHPFVDAVVQGEGEAAMAALEAAADPGELGPAPGLVRRDGEKPVTCPPVNQTLDAAPVPRYDAYFDRLRRLSWRGLIEPEVALPFQMSRGCWWGEKLQCTFCGENGSAMPYRSRPGRQLLETVRTLTERHGVFDTYAVDTILARDDNGLAELAAAEVDITTFFEVKANLGAKELGVLRSAGVTMVQPGIESLSSGALKLLRKGATGFHNLRFLVLCRELGIDAQWNLLSAMPGETPAMLQEQLRLIPFITHLAPPSTVSKVRVDRYSPYFERPGEFGIQLTGPEEKYRFIHPGTGVDRAALAYSFAHRETAEQADPAELTGLRRRLGARVGLWKKLHGQSRLDYRFGPDLTVVQDLRPQVGVGRRVLRGWESELFRSLIHGGRVSRALERTGEPRAAGTLEEWAAAGWVHLEGPRGLVLAVRDSRFDELGRAAELGGRDAG</sequence>
<evidence type="ECO:0000256" key="4">
    <source>
        <dbReference type="ARBA" id="ARBA00023004"/>
    </source>
</evidence>